<organism evidence="1">
    <name type="scientific">Pararge aegeria</name>
    <name type="common">speckled wood butterfly</name>
    <dbReference type="NCBI Taxonomy" id="116150"/>
    <lineage>
        <taxon>Eukaryota</taxon>
        <taxon>Metazoa</taxon>
        <taxon>Ecdysozoa</taxon>
        <taxon>Arthropoda</taxon>
        <taxon>Hexapoda</taxon>
        <taxon>Insecta</taxon>
        <taxon>Pterygota</taxon>
        <taxon>Neoptera</taxon>
        <taxon>Endopterygota</taxon>
        <taxon>Lepidoptera</taxon>
        <taxon>Glossata</taxon>
        <taxon>Ditrysia</taxon>
        <taxon>Papilionoidea</taxon>
        <taxon>Nymphalidae</taxon>
        <taxon>Satyrinae</taxon>
        <taxon>Satyrini</taxon>
        <taxon>Parargina</taxon>
        <taxon>Pararge</taxon>
    </lineage>
</organism>
<reference evidence="1" key="2">
    <citation type="submission" date="2013-05" db="EMBL/GenBank/DDBJ databases">
        <authorList>
            <person name="Carter J.-M."/>
            <person name="Baker S.C."/>
            <person name="Pink R."/>
            <person name="Carter D.R.F."/>
            <person name="Collins A."/>
            <person name="Tomlin J."/>
            <person name="Gibbs M."/>
            <person name="Breuker C.J."/>
        </authorList>
    </citation>
    <scope>NUCLEOTIDE SEQUENCE</scope>
    <source>
        <tissue evidence="1">Ovary</tissue>
    </source>
</reference>
<dbReference type="AlphaFoldDB" id="S4NYI2"/>
<reference evidence="1" key="1">
    <citation type="journal article" date="2013" name="BMC Genomics">
        <title>Unscrambling butterfly oogenesis.</title>
        <authorList>
            <person name="Carter J.M."/>
            <person name="Baker S.C."/>
            <person name="Pink R."/>
            <person name="Carter D.R."/>
            <person name="Collins A."/>
            <person name="Tomlin J."/>
            <person name="Gibbs M."/>
            <person name="Breuker C.J."/>
        </authorList>
    </citation>
    <scope>NUCLEOTIDE SEQUENCE</scope>
    <source>
        <tissue evidence="1">Ovary</tissue>
    </source>
</reference>
<protein>
    <submittedName>
        <fullName evidence="1">Uncharacterized protein</fullName>
    </submittedName>
</protein>
<sequence>MGTSEESRSVTMSGTVSVSEASLGGLVSEGFAPGTGILLDDIRLSISSSKDCGGLGSSITSSLGFSFSGELSVVLSDDS</sequence>
<name>S4NYI2_9NEOP</name>
<evidence type="ECO:0000313" key="1">
    <source>
        <dbReference type="EMBL" id="JAA78765.1"/>
    </source>
</evidence>
<feature type="non-terminal residue" evidence="1">
    <location>
        <position position="79"/>
    </location>
</feature>
<dbReference type="EMBL" id="GAIX01013795">
    <property type="protein sequence ID" value="JAA78765.1"/>
    <property type="molecule type" value="Transcribed_RNA"/>
</dbReference>
<accession>S4NYI2</accession>
<proteinExistence type="predicted"/>